<reference evidence="3" key="1">
    <citation type="journal article" date="2019" name="Int. J. Syst. Evol. Microbiol.">
        <title>The Global Catalogue of Microorganisms (GCM) 10K type strain sequencing project: providing services to taxonomists for standard genome sequencing and annotation.</title>
        <authorList>
            <consortium name="The Broad Institute Genomics Platform"/>
            <consortium name="The Broad Institute Genome Sequencing Center for Infectious Disease"/>
            <person name="Wu L."/>
            <person name="Ma J."/>
        </authorList>
    </citation>
    <scope>NUCLEOTIDE SEQUENCE [LARGE SCALE GENOMIC DNA]</scope>
    <source>
        <strain evidence="3">CCUG 55590</strain>
    </source>
</reference>
<comment type="caution">
    <text evidence="2">The sequence shown here is derived from an EMBL/GenBank/DDBJ whole genome shotgun (WGS) entry which is preliminary data.</text>
</comment>
<accession>A0ABW2PM52</accession>
<evidence type="ECO:0000313" key="2">
    <source>
        <dbReference type="EMBL" id="MFC7390312.1"/>
    </source>
</evidence>
<keyword evidence="3" id="KW-1185">Reference proteome</keyword>
<gene>
    <name evidence="2" type="ORF">ACFQO8_09135</name>
</gene>
<evidence type="ECO:0000313" key="3">
    <source>
        <dbReference type="Proteomes" id="UP001596439"/>
    </source>
</evidence>
<sequence>MPAERSEPMKQALREHPILWLWFLLSFGLGLFGIYLAFTDSVYTMSAVIASLFAFGFALQRTAKYMQREEDRR</sequence>
<evidence type="ECO:0000256" key="1">
    <source>
        <dbReference type="SAM" id="Phobius"/>
    </source>
</evidence>
<protein>
    <submittedName>
        <fullName evidence="2">Uncharacterized protein</fullName>
    </submittedName>
</protein>
<dbReference type="Proteomes" id="UP001596439">
    <property type="component" value="Unassembled WGS sequence"/>
</dbReference>
<keyword evidence="1" id="KW-1133">Transmembrane helix</keyword>
<keyword evidence="1" id="KW-0472">Membrane</keyword>
<proteinExistence type="predicted"/>
<dbReference type="RefSeq" id="WP_214789273.1">
    <property type="nucleotide sequence ID" value="NZ_JANIEL010000088.1"/>
</dbReference>
<dbReference type="EMBL" id="JBHTCE010000001">
    <property type="protein sequence ID" value="MFC7390312.1"/>
    <property type="molecule type" value="Genomic_DNA"/>
</dbReference>
<organism evidence="2 3">
    <name type="scientific">Exiguobacterium aestuarii</name>
    <dbReference type="NCBI Taxonomy" id="273527"/>
    <lineage>
        <taxon>Bacteria</taxon>
        <taxon>Bacillati</taxon>
        <taxon>Bacillota</taxon>
        <taxon>Bacilli</taxon>
        <taxon>Bacillales</taxon>
        <taxon>Bacillales Family XII. Incertae Sedis</taxon>
        <taxon>Exiguobacterium</taxon>
    </lineage>
</organism>
<feature type="transmembrane region" description="Helical" evidence="1">
    <location>
        <begin position="20"/>
        <end position="38"/>
    </location>
</feature>
<keyword evidence="1" id="KW-0812">Transmembrane</keyword>
<name>A0ABW2PM52_9BACL</name>
<feature type="transmembrane region" description="Helical" evidence="1">
    <location>
        <begin position="44"/>
        <end position="63"/>
    </location>
</feature>